<evidence type="ECO:0000313" key="3">
    <source>
        <dbReference type="Proteomes" id="UP000026915"/>
    </source>
</evidence>
<dbReference type="PANTHER" id="PTHR35098:SF1">
    <property type="entry name" value="NODULIN-RELATED PROTEIN 2"/>
    <property type="match status" value="1"/>
</dbReference>
<dbReference type="GO" id="GO:0010115">
    <property type="term" value="P:regulation of abscisic acid biosynthetic process"/>
    <property type="evidence" value="ECO:0007669"/>
    <property type="project" value="InterPro"/>
</dbReference>
<keyword evidence="3" id="KW-1185">Reference proteome</keyword>
<dbReference type="FunCoup" id="A0A061EHK7">
    <property type="interactions" value="493"/>
</dbReference>
<evidence type="ECO:0000256" key="1">
    <source>
        <dbReference type="SAM" id="MobiDB-lite"/>
    </source>
</evidence>
<gene>
    <name evidence="2" type="ORF">TCM_011590</name>
</gene>
<dbReference type="Gramene" id="Tc02v2_t028920.1">
    <property type="protein sequence ID" value="Tc02v2_p028920.1"/>
    <property type="gene ID" value="Tc02v2_g028920"/>
</dbReference>
<dbReference type="EMBL" id="CM001880">
    <property type="protein sequence ID" value="EOY01764.1"/>
    <property type="molecule type" value="Genomic_DNA"/>
</dbReference>
<dbReference type="STRING" id="3641.A0A061EHK7"/>
<dbReference type="HOGENOM" id="CLU_122604_1_0_1"/>
<reference evidence="2 3" key="1">
    <citation type="journal article" date="2013" name="Genome Biol.">
        <title>The genome sequence of the most widely cultivated cacao type and its use to identify candidate genes regulating pod color.</title>
        <authorList>
            <person name="Motamayor J.C."/>
            <person name="Mockaitis K."/>
            <person name="Schmutz J."/>
            <person name="Haiminen N."/>
            <person name="Iii D.L."/>
            <person name="Cornejo O."/>
            <person name="Findley S.D."/>
            <person name="Zheng P."/>
            <person name="Utro F."/>
            <person name="Royaert S."/>
            <person name="Saski C."/>
            <person name="Jenkins J."/>
            <person name="Podicheti R."/>
            <person name="Zhao M."/>
            <person name="Scheffler B.E."/>
            <person name="Stack J.C."/>
            <person name="Feltus F.A."/>
            <person name="Mustiga G.M."/>
            <person name="Amores F."/>
            <person name="Phillips W."/>
            <person name="Marelli J.P."/>
            <person name="May G.D."/>
            <person name="Shapiro H."/>
            <person name="Ma J."/>
            <person name="Bustamante C.D."/>
            <person name="Schnell R.J."/>
            <person name="Main D."/>
            <person name="Gilbert D."/>
            <person name="Parida L."/>
            <person name="Kuhn D.N."/>
        </authorList>
    </citation>
    <scope>NUCLEOTIDE SEQUENCE [LARGE SCALE GENOMIC DNA]</scope>
    <source>
        <strain evidence="3">cv. Matina 1-6</strain>
    </source>
</reference>
<proteinExistence type="predicted"/>
<sequence length="144" mass="15419">MESAPHNKPTSHHEKHPPKSSSELLSSAKLVAEAAKNSLHHESDKVDKGKVAGAAADLFGAASHYGKLDQEKGVGKYVDKAENYLHQYHSSHSTPNTTHSAHSTKPEKQSEPHASGGHGHGHQDSASGGYGDYLKMAQGFLKKH</sequence>
<feature type="compositionally biased region" description="Low complexity" evidence="1">
    <location>
        <begin position="19"/>
        <end position="36"/>
    </location>
</feature>
<accession>A0A061EHK7</accession>
<dbReference type="AlphaFoldDB" id="A0A061EHK7"/>
<dbReference type="InterPro" id="IPR040294">
    <property type="entry name" value="Nodulin-rel_1/2"/>
</dbReference>
<feature type="region of interest" description="Disordered" evidence="1">
    <location>
        <begin position="86"/>
        <end position="130"/>
    </location>
</feature>
<organism evidence="2 3">
    <name type="scientific">Theobroma cacao</name>
    <name type="common">Cacao</name>
    <name type="synonym">Cocoa</name>
    <dbReference type="NCBI Taxonomy" id="3641"/>
    <lineage>
        <taxon>Eukaryota</taxon>
        <taxon>Viridiplantae</taxon>
        <taxon>Streptophyta</taxon>
        <taxon>Embryophyta</taxon>
        <taxon>Tracheophyta</taxon>
        <taxon>Spermatophyta</taxon>
        <taxon>Magnoliopsida</taxon>
        <taxon>eudicotyledons</taxon>
        <taxon>Gunneridae</taxon>
        <taxon>Pentapetalae</taxon>
        <taxon>rosids</taxon>
        <taxon>malvids</taxon>
        <taxon>Malvales</taxon>
        <taxon>Malvaceae</taxon>
        <taxon>Byttnerioideae</taxon>
        <taxon>Theobroma</taxon>
    </lineage>
</organism>
<feature type="compositionally biased region" description="Basic and acidic residues" evidence="1">
    <location>
        <begin position="39"/>
        <end position="49"/>
    </location>
</feature>
<feature type="compositionally biased region" description="Low complexity" evidence="1">
    <location>
        <begin position="90"/>
        <end position="103"/>
    </location>
</feature>
<dbReference type="OMA" id="YGDYIKM"/>
<dbReference type="KEGG" id="tcc:18610297"/>
<name>A0A061EHK7_THECC</name>
<feature type="compositionally biased region" description="Basic residues" evidence="1">
    <location>
        <begin position="9"/>
        <end position="18"/>
    </location>
</feature>
<dbReference type="GO" id="GO:0009408">
    <property type="term" value="P:response to heat"/>
    <property type="evidence" value="ECO:0007669"/>
    <property type="project" value="InterPro"/>
</dbReference>
<dbReference type="Proteomes" id="UP000026915">
    <property type="component" value="Chromosome 2"/>
</dbReference>
<feature type="region of interest" description="Disordered" evidence="1">
    <location>
        <begin position="1"/>
        <end position="49"/>
    </location>
</feature>
<dbReference type="SMR" id="A0A061EHK7"/>
<dbReference type="eggNOG" id="ENOG502S1DM">
    <property type="taxonomic scope" value="Eukaryota"/>
</dbReference>
<evidence type="ECO:0000313" key="2">
    <source>
        <dbReference type="EMBL" id="EOY01764.1"/>
    </source>
</evidence>
<dbReference type="InParanoid" id="A0A061EHK7"/>
<dbReference type="PANTHER" id="PTHR35098">
    <property type="entry name" value="EXPRESSED PROTEIN"/>
    <property type="match status" value="1"/>
</dbReference>
<dbReference type="OrthoDB" id="695806at2759"/>
<protein>
    <submittedName>
        <fullName evidence="2">Nodulin-related protein 1, putative</fullName>
    </submittedName>
</protein>
<dbReference type="Gramene" id="EOY01764">
    <property type="protein sequence ID" value="EOY01764"/>
    <property type="gene ID" value="TCM_011590"/>
</dbReference>